<evidence type="ECO:0000256" key="5">
    <source>
        <dbReference type="ARBA" id="ARBA00022603"/>
    </source>
</evidence>
<evidence type="ECO:0000256" key="18">
    <source>
        <dbReference type="ARBA" id="ARBA00048434"/>
    </source>
</evidence>
<feature type="compositionally biased region" description="Polar residues" evidence="20">
    <location>
        <begin position="394"/>
        <end position="403"/>
    </location>
</feature>
<evidence type="ECO:0000256" key="1">
    <source>
        <dbReference type="ARBA" id="ARBA00004173"/>
    </source>
</evidence>
<dbReference type="Ensembl" id="ENSDART00000144606.3">
    <property type="protein sequence ID" value="ENSDARP00000114343.1"/>
    <property type="gene ID" value="ENSDARG00000041575.7"/>
</dbReference>
<dbReference type="GO" id="GO:0005739">
    <property type="term" value="C:mitochondrion"/>
    <property type="evidence" value="ECO:0000318"/>
    <property type="project" value="GO_Central"/>
</dbReference>
<evidence type="ECO:0000256" key="10">
    <source>
        <dbReference type="ARBA" id="ARBA00023054"/>
    </source>
</evidence>
<dbReference type="OMA" id="TIMECVS"/>
<dbReference type="PANTHER" id="PTHR13563:SF5">
    <property type="entry name" value="TRNA METHYLTRANSFERASE 10 HOMOLOG C"/>
    <property type="match status" value="1"/>
</dbReference>
<feature type="region of interest" description="Disordered" evidence="20">
    <location>
        <begin position="125"/>
        <end position="162"/>
    </location>
</feature>
<dbReference type="ExpressionAtlas" id="B8JM40">
    <property type="expression patterns" value="baseline and differential"/>
</dbReference>
<proteinExistence type="evidence at protein level"/>
<keyword evidence="23" id="KW-1185">Reference proteome</keyword>
<dbReference type="PROSITE" id="PS51675">
    <property type="entry name" value="SAM_MT_TRM10"/>
    <property type="match status" value="1"/>
</dbReference>
<comment type="catalytic activity">
    <reaction evidence="18">
        <text>guanosine(9) in tRNA + S-adenosyl-L-methionine = N(1)-methylguanosine(9) in tRNA + S-adenosyl-L-homocysteine + H(+)</text>
        <dbReference type="Rhea" id="RHEA:43156"/>
        <dbReference type="Rhea" id="RHEA-COMP:10367"/>
        <dbReference type="Rhea" id="RHEA-COMP:10368"/>
        <dbReference type="ChEBI" id="CHEBI:15378"/>
        <dbReference type="ChEBI" id="CHEBI:57856"/>
        <dbReference type="ChEBI" id="CHEBI:59789"/>
        <dbReference type="ChEBI" id="CHEBI:73542"/>
        <dbReference type="ChEBI" id="CHEBI:74269"/>
        <dbReference type="EC" id="2.1.1.221"/>
    </reaction>
</comment>
<dbReference type="PaxDb" id="7955-ENSDARP00000060953"/>
<dbReference type="CTD" id="54931"/>
<dbReference type="Bgee" id="ENSDARG00000041575">
    <property type="expression patterns" value="Expressed in muscle tissue and 21 other cell types or tissues"/>
</dbReference>
<dbReference type="RefSeq" id="NP_001007333.2">
    <property type="nucleotide sequence ID" value="NM_001007332.2"/>
</dbReference>
<dbReference type="GeneTree" id="ENSGT00530000063169"/>
<evidence type="ECO:0000256" key="15">
    <source>
        <dbReference type="ARBA" id="ARBA00031759"/>
    </source>
</evidence>
<reference evidence="24" key="4">
    <citation type="journal article" date="2016" name="Metallomics">
        <title>Embryonic exposure to 10 mug L(-1) lead results in female-specific expression changes in genes associated with nervous system development and function and Alzheimer's disease in aged adult zebrafish brain.</title>
        <authorList>
            <person name="Lee J."/>
            <person name="Freeman J.L."/>
        </authorList>
    </citation>
    <scope>NUCLEOTIDE SEQUENCE</scope>
    <source>
        <strain evidence="24">Tuebingen</strain>
    </source>
</reference>
<dbReference type="PhylomeDB" id="B8JM40"/>
<comment type="subcellular location">
    <subcellularLocation>
        <location evidence="1">Mitochondrion</location>
    </subcellularLocation>
</comment>
<evidence type="ECO:0000256" key="17">
    <source>
        <dbReference type="ARBA" id="ARBA00048278"/>
    </source>
</evidence>
<dbReference type="EC" id="2.1.1.221" evidence="3"/>
<dbReference type="PANTHER" id="PTHR13563">
    <property type="entry name" value="TRNA (GUANINE-9-) METHYLTRANSFERASE"/>
    <property type="match status" value="1"/>
</dbReference>
<evidence type="ECO:0000256" key="14">
    <source>
        <dbReference type="ARBA" id="ARBA00030623"/>
    </source>
</evidence>
<sequence length="403" mass="47164">MMFLRWCFPPVRRMCVCQQISVRSFSSSRTLLKDDPQHEEKLDLDIWKSVMRAQALPEDPPHLQDSTSAASVLEAHRELVETWHQAGKLVPKVITDQQLQELSILTTKSSKKKYLKFLAIKEAQKNNDKRKQEKKRAEREAGKLQNNNGEEEEEERAAGPENTFMLRLRNNSIESAHNWRTAQAMRFDQPLVFDMSYDQQMSRHELENTVSQLLESEGFNRRVQEPFHLHFCNLQPGGAYHRELLRRYGDETWRRLLITHTERSPLELFPHQDLVYLTADSRSVLRTFDHTKVYIVGAMVDRSIRVGASLAIAKRFRLATARLPLDEYLDWDCGAKNLTLDQMIRILTTVKQTGCWQKALEFVPKRKHKGFHQQSGDKRSQKKHRGGADRAPWWSQQKQHQQK</sequence>
<reference evidence="24" key="5">
    <citation type="submission" date="2025-04" db="UniProtKB">
        <authorList>
            <consortium name="RefSeq"/>
        </authorList>
    </citation>
    <scope>IDENTIFICATION</scope>
    <source>
        <strain evidence="24">Tuebingen</strain>
    </source>
</reference>
<dbReference type="Gene3D" id="3.40.1280.30">
    <property type="match status" value="1"/>
</dbReference>
<evidence type="ECO:0000256" key="16">
    <source>
        <dbReference type="ARBA" id="ARBA00033019"/>
    </source>
</evidence>
<keyword evidence="26" id="KW-1267">Proteomics identification</keyword>
<dbReference type="FunFam" id="3.40.1280.30:FF:000003">
    <property type="entry name" value="tRNA methyltransferase 10C, mitochondrial RNase P subunit"/>
    <property type="match status" value="1"/>
</dbReference>
<evidence type="ECO:0000313" key="25">
    <source>
        <dbReference type="ZFIN" id="ZDB-GENE-041114-12"/>
    </source>
</evidence>
<dbReference type="SMR" id="B8JM40"/>
<evidence type="ECO:0000256" key="12">
    <source>
        <dbReference type="ARBA" id="ARBA00029727"/>
    </source>
</evidence>
<dbReference type="AGR" id="ZFIN:ZDB-GENE-041114-12"/>
<feature type="domain" description="SAM-dependent MTase TRM10-type" evidence="21">
    <location>
        <begin position="177"/>
        <end position="370"/>
    </location>
</feature>
<dbReference type="GO" id="GO:0052905">
    <property type="term" value="F:tRNA (guanosine(9)-N1)-methyltransferase activity"/>
    <property type="evidence" value="ECO:0007669"/>
    <property type="project" value="UniProtKB-EC"/>
</dbReference>
<dbReference type="ZFIN" id="ZDB-GENE-041114-12">
    <property type="gene designation" value="trmt10c"/>
</dbReference>
<reference evidence="22" key="1">
    <citation type="submission" date="2011-07" db="UniProtKB">
        <authorList>
            <consortium name="Ensembl"/>
        </authorList>
    </citation>
    <scope>IDENTIFICATION</scope>
    <source>
        <strain evidence="22">Tuebingen</strain>
    </source>
</reference>
<evidence type="ECO:0000313" key="24">
    <source>
        <dbReference type="RefSeq" id="NP_001007333.2"/>
    </source>
</evidence>
<evidence type="ECO:0000256" key="4">
    <source>
        <dbReference type="ARBA" id="ARBA00014681"/>
    </source>
</evidence>
<gene>
    <name evidence="22 24 25" type="primary">trmt10c</name>
    <name evidence="24" type="synonym">rg9mtd1</name>
    <name evidence="24" type="synonym">wu:fb53e06</name>
    <name evidence="24" type="synonym">zgc:103570</name>
</gene>
<evidence type="ECO:0000313" key="23">
    <source>
        <dbReference type="Proteomes" id="UP000000437"/>
    </source>
</evidence>
<dbReference type="STRING" id="7955.ENSDARP00000114343"/>
<evidence type="ECO:0007829" key="26">
    <source>
        <dbReference type="PeptideAtlas" id="B8JM40"/>
    </source>
</evidence>
<dbReference type="InterPro" id="IPR028564">
    <property type="entry name" value="MT_TRM10-typ"/>
</dbReference>
<evidence type="ECO:0000256" key="20">
    <source>
        <dbReference type="SAM" id="MobiDB-lite"/>
    </source>
</evidence>
<keyword evidence="5 24" id="KW-0489">Methyltransferase</keyword>
<protein>
    <recommendedName>
        <fullName evidence="4">tRNA methyltransferase 10 homolog C</fullName>
        <ecNumber evidence="2">2.1.1.218</ecNumber>
        <ecNumber evidence="3">2.1.1.221</ecNumber>
    </recommendedName>
    <alternativeName>
        <fullName evidence="14">Mitochondrial ribonuclease P protein 1</fullName>
    </alternativeName>
    <alternativeName>
        <fullName evidence="13">RNA (guanine-9-)-methyltransferase domain-containing protein 1</fullName>
    </alternativeName>
    <alternativeName>
        <fullName evidence="15">mRNA methyladenosine-N(1)-methyltransferase</fullName>
    </alternativeName>
    <alternativeName>
        <fullName evidence="16">tRNA (adenine(9)-N(1))-methyltransferase</fullName>
    </alternativeName>
    <alternativeName>
        <fullName evidence="12">tRNA (guanine(9)-N(1))-methyltransferase</fullName>
    </alternativeName>
</protein>
<evidence type="ECO:0000256" key="13">
    <source>
        <dbReference type="ARBA" id="ARBA00029803"/>
    </source>
</evidence>
<dbReference type="EMBL" id="CU571081">
    <property type="status" value="NOT_ANNOTATED_CDS"/>
    <property type="molecule type" value="Genomic_DNA"/>
</dbReference>
<organism evidence="22">
    <name type="scientific">Danio rerio</name>
    <name type="common">Zebrafish</name>
    <name type="synonym">Brachydanio rerio</name>
    <dbReference type="NCBI Taxonomy" id="7955"/>
    <lineage>
        <taxon>Eukaryota</taxon>
        <taxon>Metazoa</taxon>
        <taxon>Chordata</taxon>
        <taxon>Craniata</taxon>
        <taxon>Vertebrata</taxon>
        <taxon>Euteleostomi</taxon>
        <taxon>Actinopterygii</taxon>
        <taxon>Neopterygii</taxon>
        <taxon>Teleostei</taxon>
        <taxon>Ostariophysi</taxon>
        <taxon>Cypriniformes</taxon>
        <taxon>Danionidae</taxon>
        <taxon>Danioninae</taxon>
        <taxon>Danio</taxon>
    </lineage>
</organism>
<evidence type="ECO:0000256" key="6">
    <source>
        <dbReference type="ARBA" id="ARBA00022679"/>
    </source>
</evidence>
<dbReference type="GO" id="GO:0005634">
    <property type="term" value="C:nucleus"/>
    <property type="evidence" value="ECO:0000318"/>
    <property type="project" value="GO_Central"/>
</dbReference>
<keyword evidence="10" id="KW-0175">Coiled coil</keyword>
<dbReference type="CDD" id="cd18102">
    <property type="entry name" value="Trm10_MRRP1"/>
    <property type="match status" value="1"/>
</dbReference>
<dbReference type="GO" id="GO:0070131">
    <property type="term" value="P:positive regulation of mitochondrial translation"/>
    <property type="evidence" value="ECO:0000318"/>
    <property type="project" value="GO_Central"/>
</dbReference>
<evidence type="ECO:0000256" key="7">
    <source>
        <dbReference type="ARBA" id="ARBA00022691"/>
    </source>
</evidence>
<feature type="compositionally biased region" description="Basic and acidic residues" evidence="20">
    <location>
        <begin position="125"/>
        <end position="142"/>
    </location>
</feature>
<keyword evidence="7" id="KW-0949">S-adenosyl-L-methionine</keyword>
<reference evidence="22 23" key="2">
    <citation type="journal article" date="2013" name="Nature">
        <title>The zebrafish reference genome sequence and its relationship to the human genome.</title>
        <authorList>
            <consortium name="Genome Reference Consortium Zebrafish"/>
            <person name="Howe K."/>
            <person name="Clark M.D."/>
            <person name="Torroja C.F."/>
            <person name="Torrance J."/>
            <person name="Berthelot C."/>
            <person name="Muffato M."/>
            <person name="Collins J.E."/>
            <person name="Humphray S."/>
            <person name="McLaren K."/>
            <person name="Matthews L."/>
            <person name="McLaren S."/>
            <person name="Sealy I."/>
            <person name="Caccamo M."/>
            <person name="Churcher C."/>
            <person name="Scott C."/>
            <person name="Barrett J.C."/>
            <person name="Koch R."/>
            <person name="Rauch G.J."/>
            <person name="White S."/>
            <person name="Chow W."/>
            <person name="Kilian B."/>
            <person name="Quintais L.T."/>
            <person name="Guerra-Assuncao J.A."/>
            <person name="Zhou Y."/>
            <person name="Gu Y."/>
            <person name="Yen J."/>
            <person name="Vogel J.H."/>
            <person name="Eyre T."/>
            <person name="Redmond S."/>
            <person name="Banerjee R."/>
            <person name="Chi J."/>
            <person name="Fu B."/>
            <person name="Langley E."/>
            <person name="Maguire S.F."/>
            <person name="Laird G.K."/>
            <person name="Lloyd D."/>
            <person name="Kenyon E."/>
            <person name="Donaldson S."/>
            <person name="Sehra H."/>
            <person name="Almeida-King J."/>
            <person name="Loveland J."/>
            <person name="Trevanion S."/>
            <person name="Jones M."/>
            <person name="Quail M."/>
            <person name="Willey D."/>
            <person name="Hunt A."/>
            <person name="Burton J."/>
            <person name="Sims S."/>
            <person name="McLay K."/>
            <person name="Plumb B."/>
            <person name="Davis J."/>
            <person name="Clee C."/>
            <person name="Oliver K."/>
            <person name="Clark R."/>
            <person name="Riddle C."/>
            <person name="Elliot D."/>
            <person name="Eliott D."/>
            <person name="Threadgold G."/>
            <person name="Harden G."/>
            <person name="Ware D."/>
            <person name="Begum S."/>
            <person name="Mortimore B."/>
            <person name="Mortimer B."/>
            <person name="Kerry G."/>
            <person name="Heath P."/>
            <person name="Phillimore B."/>
            <person name="Tracey A."/>
            <person name="Corby N."/>
            <person name="Dunn M."/>
            <person name="Johnson C."/>
            <person name="Wood J."/>
            <person name="Clark S."/>
            <person name="Pelan S."/>
            <person name="Griffiths G."/>
            <person name="Smith M."/>
            <person name="Glithero R."/>
            <person name="Howden P."/>
            <person name="Barker N."/>
            <person name="Lloyd C."/>
            <person name="Stevens C."/>
            <person name="Harley J."/>
            <person name="Holt K."/>
            <person name="Panagiotidis G."/>
            <person name="Lovell J."/>
            <person name="Beasley H."/>
            <person name="Henderson C."/>
            <person name="Gordon D."/>
            <person name="Auger K."/>
            <person name="Wright D."/>
            <person name="Collins J."/>
            <person name="Raisen C."/>
            <person name="Dyer L."/>
            <person name="Leung K."/>
            <person name="Robertson L."/>
            <person name="Ambridge K."/>
            <person name="Leongamornlert D."/>
            <person name="McGuire S."/>
            <person name="Gilderthorp R."/>
            <person name="Griffiths C."/>
            <person name="Manthravadi D."/>
            <person name="Nichol S."/>
            <person name="Barker G."/>
            <person name="Whitehead S."/>
            <person name="Kay M."/>
            <person name="Brown J."/>
            <person name="Murnane C."/>
            <person name="Gray E."/>
            <person name="Humphries M."/>
            <person name="Sycamore N."/>
            <person name="Barker D."/>
            <person name="Saunders D."/>
            <person name="Wallis J."/>
            <person name="Babbage A."/>
            <person name="Hammond S."/>
            <person name="Mashreghi-Mohammadi M."/>
            <person name="Barr L."/>
            <person name="Martin S."/>
            <person name="Wray P."/>
            <person name="Ellington A."/>
            <person name="Matthews N."/>
            <person name="Ellwood M."/>
            <person name="Woodmansey R."/>
            <person name="Clark G."/>
            <person name="Cooper J."/>
            <person name="Cooper J."/>
            <person name="Tromans A."/>
            <person name="Grafham D."/>
            <person name="Skuce C."/>
            <person name="Pandian R."/>
            <person name="Andrews R."/>
            <person name="Harrison E."/>
            <person name="Kimberley A."/>
            <person name="Garnett J."/>
            <person name="Fosker N."/>
            <person name="Hall R."/>
            <person name="Garner P."/>
            <person name="Kelly D."/>
            <person name="Bird C."/>
            <person name="Palmer S."/>
            <person name="Gehring I."/>
            <person name="Berger A."/>
            <person name="Dooley C.M."/>
            <person name="Ersan-Urun Z."/>
            <person name="Eser C."/>
            <person name="Geiger H."/>
            <person name="Geisler M."/>
            <person name="Karotki L."/>
            <person name="Kirn A."/>
            <person name="Konantz J."/>
            <person name="Konantz M."/>
            <person name="Oberlander M."/>
            <person name="Rudolph-Geiger S."/>
            <person name="Teucke M."/>
            <person name="Lanz C."/>
            <person name="Raddatz G."/>
            <person name="Osoegawa K."/>
            <person name="Zhu B."/>
            <person name="Rapp A."/>
            <person name="Widaa S."/>
            <person name="Langford C."/>
            <person name="Yang F."/>
            <person name="Schuster S.C."/>
            <person name="Carter N.P."/>
            <person name="Harrow J."/>
            <person name="Ning Z."/>
            <person name="Herrero J."/>
            <person name="Searle S.M."/>
            <person name="Enright A."/>
            <person name="Geisler R."/>
            <person name="Plasterk R.H."/>
            <person name="Lee C."/>
            <person name="Westerfield M."/>
            <person name="de Jong P.J."/>
            <person name="Zon L.I."/>
            <person name="Postlethwait J.H."/>
            <person name="Nusslein-Volhard C."/>
            <person name="Hubbard T.J."/>
            <person name="Roest Crollius H."/>
            <person name="Rogers J."/>
            <person name="Stemple D.L."/>
        </authorList>
    </citation>
    <scope>NUCLEOTIDE SEQUENCE [LARGE SCALE GENOMIC DNA]</scope>
    <source>
        <strain evidence="22">Tuebingen</strain>
    </source>
</reference>
<evidence type="ECO:0000256" key="11">
    <source>
        <dbReference type="ARBA" id="ARBA00023128"/>
    </source>
</evidence>
<accession>A0A8M1N3C0</accession>
<evidence type="ECO:0000256" key="2">
    <source>
        <dbReference type="ARBA" id="ARBA00012794"/>
    </source>
</evidence>
<evidence type="ECO:0000256" key="19">
    <source>
        <dbReference type="ARBA" id="ARBA00048481"/>
    </source>
</evidence>
<keyword evidence="9" id="KW-0809">Transit peptide</keyword>
<dbReference type="Proteomes" id="UP000000437">
    <property type="component" value="Chromosome 1"/>
</dbReference>
<dbReference type="OrthoDB" id="9976048at2759"/>
<evidence type="ECO:0000313" key="22">
    <source>
        <dbReference type="Ensembl" id="ENSDARP00000114343"/>
    </source>
</evidence>
<dbReference type="InterPro" id="IPR038459">
    <property type="entry name" value="MT_TRM10-typ_sf"/>
</dbReference>
<dbReference type="eggNOG" id="KOG2967">
    <property type="taxonomic scope" value="Eukaryota"/>
</dbReference>
<dbReference type="GO" id="GO:0097745">
    <property type="term" value="P:mitochondrial tRNA 5'-end processing"/>
    <property type="evidence" value="ECO:0000318"/>
    <property type="project" value="GO_Central"/>
</dbReference>
<dbReference type="EC" id="2.1.1.218" evidence="2"/>
<comment type="catalytic activity">
    <reaction evidence="19">
        <text>an adenosine in mRNA + S-adenosyl-L-methionine = an N(1)-methyladenosine in mRNA + S-adenosyl-L-homocysteine + H(+)</text>
        <dbReference type="Rhea" id="RHEA:55392"/>
        <dbReference type="Rhea" id="RHEA-COMP:12414"/>
        <dbReference type="Rhea" id="RHEA-COMP:12415"/>
        <dbReference type="ChEBI" id="CHEBI:15378"/>
        <dbReference type="ChEBI" id="CHEBI:57856"/>
        <dbReference type="ChEBI" id="CHEBI:59789"/>
        <dbReference type="ChEBI" id="CHEBI:74411"/>
        <dbReference type="ChEBI" id="CHEBI:74491"/>
    </reaction>
</comment>
<evidence type="ECO:0000256" key="3">
    <source>
        <dbReference type="ARBA" id="ARBA00012797"/>
    </source>
</evidence>
<dbReference type="GO" id="GO:0005654">
    <property type="term" value="C:nucleoplasm"/>
    <property type="evidence" value="ECO:0000318"/>
    <property type="project" value="GO_Central"/>
</dbReference>
<reference evidence="24" key="3">
    <citation type="journal article" date="2015" name="Nat. Commun.">
        <title>RFX transcription factors are essential for hearing in mice.</title>
        <authorList>
            <person name="Elkon R."/>
            <person name="Milon B."/>
            <person name="Morrison L."/>
            <person name="Shah M."/>
            <person name="Vijayakumar S."/>
            <person name="Racherla M."/>
            <person name="Leitch C.C."/>
            <person name="Silipino L."/>
            <person name="Hadi S."/>
            <person name="Weiss-Gayet M."/>
            <person name="Barras E."/>
            <person name="Schmid C.D."/>
            <person name="Ait-Lounis A."/>
            <person name="Barnes A."/>
            <person name="Song Y."/>
            <person name="Eisenman D.J."/>
            <person name="Eliyahu E."/>
            <person name="Frolenkov G.I."/>
            <person name="Strome S.E."/>
            <person name="Durand B."/>
            <person name="Zaghloul N.A."/>
            <person name="Jones S.M."/>
            <person name="Reith W."/>
            <person name="Hertzano R."/>
        </authorList>
    </citation>
    <scope>NUCLEOTIDE SEQUENCE</scope>
    <source>
        <strain evidence="24">Tuebingen</strain>
    </source>
</reference>
<dbReference type="InterPro" id="IPR007356">
    <property type="entry name" value="tRNA_m1G_MeTrfase_euk"/>
</dbReference>
<keyword evidence="11" id="KW-0496">Mitochondrion</keyword>
<feature type="region of interest" description="Disordered" evidence="20">
    <location>
        <begin position="367"/>
        <end position="403"/>
    </location>
</feature>
<evidence type="ECO:0000256" key="8">
    <source>
        <dbReference type="ARBA" id="ARBA00022694"/>
    </source>
</evidence>
<dbReference type="InterPro" id="IPR025812">
    <property type="entry name" value="Trm10_C_MTase_dom"/>
</dbReference>
<keyword evidence="8" id="KW-0819">tRNA processing</keyword>
<dbReference type="GO" id="GO:0160106">
    <property type="term" value="F:tRNA (adenine(9)-N1)-methyltransferase activity"/>
    <property type="evidence" value="ECO:0007669"/>
    <property type="project" value="UniProtKB-EC"/>
</dbReference>
<evidence type="ECO:0000259" key="21">
    <source>
        <dbReference type="PROSITE" id="PS51675"/>
    </source>
</evidence>
<dbReference type="GO" id="GO:0032259">
    <property type="term" value="P:methylation"/>
    <property type="evidence" value="ECO:0007669"/>
    <property type="project" value="UniProtKB-KW"/>
</dbReference>
<dbReference type="GeneID" id="492460"/>
<name>B8JM40_DANRE</name>
<dbReference type="GO" id="GO:0000049">
    <property type="term" value="F:tRNA binding"/>
    <property type="evidence" value="ECO:0000318"/>
    <property type="project" value="GO_Central"/>
</dbReference>
<dbReference type="KEGG" id="dre:492460"/>
<dbReference type="AlphaFoldDB" id="B8JM40"/>
<evidence type="ECO:0000256" key="9">
    <source>
        <dbReference type="ARBA" id="ARBA00022946"/>
    </source>
</evidence>
<accession>B8JM40</accession>
<comment type="catalytic activity">
    <reaction evidence="17">
        <text>adenosine(9) in tRNA + S-adenosyl-L-methionine = N(1)-methyladenosine(9) in tRNA + S-adenosyl-L-homocysteine + H(+)</text>
        <dbReference type="Rhea" id="RHEA:43148"/>
        <dbReference type="Rhea" id="RHEA-COMP:10363"/>
        <dbReference type="Rhea" id="RHEA-COMP:10364"/>
        <dbReference type="ChEBI" id="CHEBI:15378"/>
        <dbReference type="ChEBI" id="CHEBI:57856"/>
        <dbReference type="ChEBI" id="CHEBI:59789"/>
        <dbReference type="ChEBI" id="CHEBI:74411"/>
        <dbReference type="ChEBI" id="CHEBI:74491"/>
        <dbReference type="EC" id="2.1.1.218"/>
    </reaction>
</comment>
<keyword evidence="6" id="KW-0808">Transferase</keyword>